<dbReference type="AlphaFoldDB" id="A0A4Y2CZQ2"/>
<gene>
    <name evidence="2" type="ORF">AVEN_86823_1</name>
</gene>
<proteinExistence type="predicted"/>
<evidence type="ECO:0000313" key="3">
    <source>
        <dbReference type="Proteomes" id="UP000499080"/>
    </source>
</evidence>
<dbReference type="EMBL" id="BGPR01000278">
    <property type="protein sequence ID" value="GBM09941.1"/>
    <property type="molecule type" value="Genomic_DNA"/>
</dbReference>
<keyword evidence="3" id="KW-1185">Reference proteome</keyword>
<evidence type="ECO:0000256" key="1">
    <source>
        <dbReference type="SAM" id="MobiDB-lite"/>
    </source>
</evidence>
<comment type="caution">
    <text evidence="2">The sequence shown here is derived from an EMBL/GenBank/DDBJ whole genome shotgun (WGS) entry which is preliminary data.</text>
</comment>
<organism evidence="2 3">
    <name type="scientific">Araneus ventricosus</name>
    <name type="common">Orbweaver spider</name>
    <name type="synonym">Epeira ventricosa</name>
    <dbReference type="NCBI Taxonomy" id="182803"/>
    <lineage>
        <taxon>Eukaryota</taxon>
        <taxon>Metazoa</taxon>
        <taxon>Ecdysozoa</taxon>
        <taxon>Arthropoda</taxon>
        <taxon>Chelicerata</taxon>
        <taxon>Arachnida</taxon>
        <taxon>Araneae</taxon>
        <taxon>Araneomorphae</taxon>
        <taxon>Entelegynae</taxon>
        <taxon>Araneoidea</taxon>
        <taxon>Araneidae</taxon>
        <taxon>Araneus</taxon>
    </lineage>
</organism>
<feature type="compositionally biased region" description="Acidic residues" evidence="1">
    <location>
        <begin position="30"/>
        <end position="44"/>
    </location>
</feature>
<evidence type="ECO:0000313" key="2">
    <source>
        <dbReference type="EMBL" id="GBM09941.1"/>
    </source>
</evidence>
<reference evidence="2 3" key="1">
    <citation type="journal article" date="2019" name="Sci. Rep.">
        <title>Orb-weaving spider Araneus ventricosus genome elucidates the spidroin gene catalogue.</title>
        <authorList>
            <person name="Kono N."/>
            <person name="Nakamura H."/>
            <person name="Ohtoshi R."/>
            <person name="Moran D.A.P."/>
            <person name="Shinohara A."/>
            <person name="Yoshida Y."/>
            <person name="Fujiwara M."/>
            <person name="Mori M."/>
            <person name="Tomita M."/>
            <person name="Arakawa K."/>
        </authorList>
    </citation>
    <scope>NUCLEOTIDE SEQUENCE [LARGE SCALE GENOMIC DNA]</scope>
</reference>
<accession>A0A4Y2CZQ2</accession>
<name>A0A4Y2CZQ2_ARAVE</name>
<protein>
    <submittedName>
        <fullName evidence="2">Uncharacterized protein</fullName>
    </submittedName>
</protein>
<feature type="region of interest" description="Disordered" evidence="1">
    <location>
        <begin position="24"/>
        <end position="44"/>
    </location>
</feature>
<dbReference type="Proteomes" id="UP000499080">
    <property type="component" value="Unassembled WGS sequence"/>
</dbReference>
<sequence>MLFLNCVKKETKTRRHLYNVKPYLFSDSRENDEEGDEDGGEGDVDENVAHILRHGGAVCEGVEGGASVTAERVEPTPQHPPLLTAAREKKTFNLTLNKQKGITQR</sequence>